<dbReference type="AlphaFoldDB" id="A0A7I8LC38"/>
<evidence type="ECO:0000313" key="9">
    <source>
        <dbReference type="Proteomes" id="UP000663760"/>
    </source>
</evidence>
<evidence type="ECO:0000256" key="2">
    <source>
        <dbReference type="ARBA" id="ARBA00006914"/>
    </source>
</evidence>
<organism evidence="8 9">
    <name type="scientific">Spirodela intermedia</name>
    <name type="common">Intermediate duckweed</name>
    <dbReference type="NCBI Taxonomy" id="51605"/>
    <lineage>
        <taxon>Eukaryota</taxon>
        <taxon>Viridiplantae</taxon>
        <taxon>Streptophyta</taxon>
        <taxon>Embryophyta</taxon>
        <taxon>Tracheophyta</taxon>
        <taxon>Spermatophyta</taxon>
        <taxon>Magnoliopsida</taxon>
        <taxon>Liliopsida</taxon>
        <taxon>Araceae</taxon>
        <taxon>Lemnoideae</taxon>
        <taxon>Spirodela</taxon>
    </lineage>
</organism>
<reference evidence="8" key="1">
    <citation type="submission" date="2020-02" db="EMBL/GenBank/DDBJ databases">
        <authorList>
            <person name="Scholz U."/>
            <person name="Mascher M."/>
            <person name="Fiebig A."/>
        </authorList>
    </citation>
    <scope>NUCLEOTIDE SEQUENCE</scope>
</reference>
<evidence type="ECO:0000256" key="6">
    <source>
        <dbReference type="SAM" id="MobiDB-lite"/>
    </source>
</evidence>
<dbReference type="GO" id="GO:0016887">
    <property type="term" value="F:ATP hydrolysis activity"/>
    <property type="evidence" value="ECO:0007669"/>
    <property type="project" value="InterPro"/>
</dbReference>
<dbReference type="Gene3D" id="3.40.50.300">
    <property type="entry name" value="P-loop containing nucleotide triphosphate hydrolases"/>
    <property type="match status" value="2"/>
</dbReference>
<feature type="region of interest" description="Disordered" evidence="6">
    <location>
        <begin position="70"/>
        <end position="120"/>
    </location>
</feature>
<dbReference type="InterPro" id="IPR003960">
    <property type="entry name" value="ATPase_AAA_CS"/>
</dbReference>
<evidence type="ECO:0000256" key="4">
    <source>
        <dbReference type="ARBA" id="ARBA00022741"/>
    </source>
</evidence>
<dbReference type="GO" id="GO:0005737">
    <property type="term" value="C:cytoplasm"/>
    <property type="evidence" value="ECO:0007669"/>
    <property type="project" value="UniProtKB-SubCell"/>
</dbReference>
<evidence type="ECO:0000256" key="5">
    <source>
        <dbReference type="ARBA" id="ARBA00022840"/>
    </source>
</evidence>
<sequence length="780" mass="85937">MAGKRMRSRGVGSVVDRGLLFKRIQELEGVVDIYDVGCVVEHLRELYRDYGSKKLIPFTHCVQQALEGYRHRQRRQQAKHKEGGDDEGMNEATPSSRSPKRFKMSSAASSSSSSVGSADEDAVFDMEVKPEFDLMKSAIRESYSKSRQQPVSSRPKREEDVQEDNAVDRKLLRATEFGVTTPVSSGQGDGRGAELVGCKGKDGPRFRDFGGIEGILDELMMEVVVPLCHPQLPATLGVRPISGILLHGPPGCGKTKLAQAIANETGVPFYKISATEIVSGVSGASEENIRELFKRAYRTAPSIVFIDEIDAIGSKRDNLQREMEKRIVTQLMTCMDESHQALGAADAKLDVEPSEKKPGYVLVIGATNRPDAVDPALRRPGRFDHEIFLGVPDEKARREILSVLTEKLKLDGALDLSKIARATSGFVGADLAALVNKAGNLAMRRIIIRRKSELPAESTEDQHVTWWRQPWTPDEIEKLGISMVDFEEAAKLVLPSSRREGFSSIPAVKWEDVGGLDSLRKDFDRHIIQRVKHPEKYEEFGLTLEAGFLLYGPPGCGKTLIAKAVANEAGANFIHIKGPELLNKYVGESELAVRTIFGRARICSPCILFFDEIDALTMRRGKDGDSVVDRLLMQLLIELDGADQRHGVFIIGATNRPEAIDPAILRPGRLGKVMYVPLPSPDERALILKTLARRKPLAPDVDLGLIAQDCENFSGADLSSLVNEAAMVALDEKEGSVDQGSGPSVIKTSHFEQALMKISPSVSMKRRKYYEDLSKHFKAA</sequence>
<dbReference type="OrthoDB" id="27435at2759"/>
<comment type="subcellular location">
    <subcellularLocation>
        <location evidence="1">Cytoplasm</location>
    </subcellularLocation>
</comment>
<feature type="region of interest" description="Disordered" evidence="6">
    <location>
        <begin position="140"/>
        <end position="165"/>
    </location>
</feature>
<dbReference type="InterPro" id="IPR041569">
    <property type="entry name" value="AAA_lid_3"/>
</dbReference>
<keyword evidence="5" id="KW-0067">ATP-binding</keyword>
<dbReference type="FunFam" id="3.40.50.300:FF:000365">
    <property type="entry name" value="Ribosome biogenesis ATPase RIX7"/>
    <property type="match status" value="1"/>
</dbReference>
<protein>
    <recommendedName>
        <fullName evidence="7">AAA+ ATPase domain-containing protein</fullName>
    </recommendedName>
</protein>
<dbReference type="PANTHER" id="PTHR48470:SF1">
    <property type="entry name" value="CELL DIVISION CONTROL PROTEIN 48 C ISOFORM 1"/>
    <property type="match status" value="1"/>
</dbReference>
<evidence type="ECO:0000259" key="7">
    <source>
        <dbReference type="SMART" id="SM00382"/>
    </source>
</evidence>
<dbReference type="GO" id="GO:0005524">
    <property type="term" value="F:ATP binding"/>
    <property type="evidence" value="ECO:0007669"/>
    <property type="project" value="UniProtKB-KW"/>
</dbReference>
<dbReference type="PANTHER" id="PTHR48470">
    <property type="entry name" value="CELL DIVISION CONTROL PROTEIN 48 C ISOFORM 1"/>
    <property type="match status" value="1"/>
</dbReference>
<name>A0A7I8LC38_SPIIN</name>
<dbReference type="InterPro" id="IPR003959">
    <property type="entry name" value="ATPase_AAA_core"/>
</dbReference>
<dbReference type="EMBL" id="LR746277">
    <property type="protein sequence ID" value="CAA7407583.1"/>
    <property type="molecule type" value="Genomic_DNA"/>
</dbReference>
<keyword evidence="9" id="KW-1185">Reference proteome</keyword>
<dbReference type="Gene3D" id="1.10.8.60">
    <property type="match status" value="2"/>
</dbReference>
<comment type="similarity">
    <text evidence="2">Belongs to the AAA ATPase family.</text>
</comment>
<dbReference type="InterPro" id="IPR055278">
    <property type="entry name" value="CDC48c"/>
</dbReference>
<proteinExistence type="inferred from homology"/>
<dbReference type="Pfam" id="PF17862">
    <property type="entry name" value="AAA_lid_3"/>
    <property type="match status" value="2"/>
</dbReference>
<dbReference type="SMART" id="SM00382">
    <property type="entry name" value="AAA"/>
    <property type="match status" value="2"/>
</dbReference>
<evidence type="ECO:0000256" key="3">
    <source>
        <dbReference type="ARBA" id="ARBA00022490"/>
    </source>
</evidence>
<keyword evidence="4" id="KW-0547">Nucleotide-binding</keyword>
<evidence type="ECO:0000256" key="1">
    <source>
        <dbReference type="ARBA" id="ARBA00004496"/>
    </source>
</evidence>
<dbReference type="Pfam" id="PF00004">
    <property type="entry name" value="AAA"/>
    <property type="match status" value="2"/>
</dbReference>
<dbReference type="InterPro" id="IPR027417">
    <property type="entry name" value="P-loop_NTPase"/>
</dbReference>
<feature type="domain" description="AAA+ ATPase" evidence="7">
    <location>
        <begin position="544"/>
        <end position="680"/>
    </location>
</feature>
<evidence type="ECO:0000313" key="8">
    <source>
        <dbReference type="EMBL" id="CAA7407583.1"/>
    </source>
</evidence>
<dbReference type="PROSITE" id="PS00674">
    <property type="entry name" value="AAA"/>
    <property type="match status" value="2"/>
</dbReference>
<dbReference type="FunFam" id="3.40.50.300:FF:000567">
    <property type="entry name" value="ATPase, AAA family protein"/>
    <property type="match status" value="1"/>
</dbReference>
<feature type="domain" description="AAA+ ATPase" evidence="7">
    <location>
        <begin position="240"/>
        <end position="393"/>
    </location>
</feature>
<dbReference type="InterPro" id="IPR031996">
    <property type="entry name" value="NVL2_nucleolin-bd"/>
</dbReference>
<keyword evidence="3" id="KW-0963">Cytoplasm</keyword>
<dbReference type="InterPro" id="IPR003593">
    <property type="entry name" value="AAA+_ATPase"/>
</dbReference>
<dbReference type="SUPFAM" id="SSF52540">
    <property type="entry name" value="P-loop containing nucleoside triphosphate hydrolases"/>
    <property type="match status" value="2"/>
</dbReference>
<feature type="compositionally biased region" description="Low complexity" evidence="6">
    <location>
        <begin position="105"/>
        <end position="117"/>
    </location>
</feature>
<dbReference type="FunFam" id="1.10.8.60:FF:000109">
    <property type="entry name" value="Cell division control protein 48 homolog C"/>
    <property type="match status" value="1"/>
</dbReference>
<accession>A0A7I8LC38</accession>
<gene>
    <name evidence="8" type="ORF">SI8410_14018261</name>
</gene>
<dbReference type="Pfam" id="PF16725">
    <property type="entry name" value="Nucleolin_bd"/>
    <property type="match status" value="1"/>
</dbReference>
<dbReference type="Proteomes" id="UP000663760">
    <property type="component" value="Chromosome 14"/>
</dbReference>